<dbReference type="PROSITE" id="PS51186">
    <property type="entry name" value="GNAT"/>
    <property type="match status" value="1"/>
</dbReference>
<dbReference type="InterPro" id="IPR000182">
    <property type="entry name" value="GNAT_dom"/>
</dbReference>
<dbReference type="SUPFAM" id="SSF55729">
    <property type="entry name" value="Acyl-CoA N-acyltransferases (Nat)"/>
    <property type="match status" value="1"/>
</dbReference>
<dbReference type="EMBL" id="JBHRSK010000003">
    <property type="protein sequence ID" value="MFC2966957.1"/>
    <property type="molecule type" value="Genomic_DNA"/>
</dbReference>
<comment type="caution">
    <text evidence="2">The sequence shown here is derived from an EMBL/GenBank/DDBJ whole genome shotgun (WGS) entry which is preliminary data.</text>
</comment>
<keyword evidence="3" id="KW-1185">Reference proteome</keyword>
<dbReference type="Gene3D" id="3.40.630.30">
    <property type="match status" value="1"/>
</dbReference>
<evidence type="ECO:0000259" key="1">
    <source>
        <dbReference type="PROSITE" id="PS51186"/>
    </source>
</evidence>
<accession>A0ABV7ADM4</accession>
<evidence type="ECO:0000313" key="2">
    <source>
        <dbReference type="EMBL" id="MFC2966957.1"/>
    </source>
</evidence>
<sequence length="238" mass="25684">MSQPDLDTLYATVDATWPPAAFHRAGPWILREGRGGGKRVSAATSDGPLGPEDIATAEAAQERLGQRPLFMIRAGDAALDAALEARGYEVVDPVVIYLAPVADMIGEIPAVAAFTVWPPLAIQRHLWAQGGIGPGRLAVMDRAEGPKTALLARRSDHPAGCGFVALNGDIAMLHALEVPPEMRRQKSAVYMMRRAAIWAQDHGAKWFSLVVTEANEGARALYASFGMTIVGKYHYRMK</sequence>
<name>A0ABV7ADM4_9RHOB</name>
<feature type="domain" description="N-acetyltransferase" evidence="1">
    <location>
        <begin position="94"/>
        <end position="238"/>
    </location>
</feature>
<dbReference type="EC" id="2.3.1.-" evidence="2"/>
<keyword evidence="2" id="KW-0808">Transferase</keyword>
<dbReference type="Proteomes" id="UP001595443">
    <property type="component" value="Unassembled WGS sequence"/>
</dbReference>
<reference evidence="3" key="1">
    <citation type="journal article" date="2019" name="Int. J. Syst. Evol. Microbiol.">
        <title>The Global Catalogue of Microorganisms (GCM) 10K type strain sequencing project: providing services to taxonomists for standard genome sequencing and annotation.</title>
        <authorList>
            <consortium name="The Broad Institute Genomics Platform"/>
            <consortium name="The Broad Institute Genome Sequencing Center for Infectious Disease"/>
            <person name="Wu L."/>
            <person name="Ma J."/>
        </authorList>
    </citation>
    <scope>NUCLEOTIDE SEQUENCE [LARGE SCALE GENOMIC DNA]</scope>
    <source>
        <strain evidence="3">KCTC 62192</strain>
    </source>
</reference>
<gene>
    <name evidence="2" type="ORF">ACFOES_02520</name>
</gene>
<organism evidence="2 3">
    <name type="scientific">Acidimangrovimonas pyrenivorans</name>
    <dbReference type="NCBI Taxonomy" id="2030798"/>
    <lineage>
        <taxon>Bacteria</taxon>
        <taxon>Pseudomonadati</taxon>
        <taxon>Pseudomonadota</taxon>
        <taxon>Alphaproteobacteria</taxon>
        <taxon>Rhodobacterales</taxon>
        <taxon>Paracoccaceae</taxon>
        <taxon>Acidimangrovimonas</taxon>
    </lineage>
</organism>
<dbReference type="Pfam" id="PF00583">
    <property type="entry name" value="Acetyltransf_1"/>
    <property type="match status" value="1"/>
</dbReference>
<dbReference type="InterPro" id="IPR016181">
    <property type="entry name" value="Acyl_CoA_acyltransferase"/>
</dbReference>
<dbReference type="GO" id="GO:0016746">
    <property type="term" value="F:acyltransferase activity"/>
    <property type="evidence" value="ECO:0007669"/>
    <property type="project" value="UniProtKB-KW"/>
</dbReference>
<dbReference type="RefSeq" id="WP_377831586.1">
    <property type="nucleotide sequence ID" value="NZ_JBHRSK010000003.1"/>
</dbReference>
<keyword evidence="2" id="KW-0012">Acyltransferase</keyword>
<protein>
    <submittedName>
        <fullName evidence="2">GNAT family N-acetyltransferase</fullName>
        <ecNumber evidence="2">2.3.1.-</ecNumber>
    </submittedName>
</protein>
<proteinExistence type="predicted"/>
<evidence type="ECO:0000313" key="3">
    <source>
        <dbReference type="Proteomes" id="UP001595443"/>
    </source>
</evidence>